<dbReference type="InterPro" id="IPR036388">
    <property type="entry name" value="WH-like_DNA-bd_sf"/>
</dbReference>
<dbReference type="GO" id="GO:0000156">
    <property type="term" value="F:phosphorelay response regulator activity"/>
    <property type="evidence" value="ECO:0007669"/>
    <property type="project" value="TreeGrafter"/>
</dbReference>
<comment type="caution">
    <text evidence="10">Lacks conserved residue(s) required for the propagation of feature annotation.</text>
</comment>
<evidence type="ECO:0000313" key="15">
    <source>
        <dbReference type="Proteomes" id="UP000613160"/>
    </source>
</evidence>
<comment type="subcellular location">
    <subcellularLocation>
        <location evidence="1">Cytoplasm</location>
    </subcellularLocation>
</comment>
<dbReference type="Pfam" id="PF00072">
    <property type="entry name" value="Response_reg"/>
    <property type="match status" value="1"/>
</dbReference>
<dbReference type="SUPFAM" id="SSF52172">
    <property type="entry name" value="CheY-like"/>
    <property type="match status" value="1"/>
</dbReference>
<keyword evidence="7" id="KW-0010">Activator</keyword>
<evidence type="ECO:0000256" key="2">
    <source>
        <dbReference type="ARBA" id="ARBA00022490"/>
    </source>
</evidence>
<dbReference type="GO" id="GO:0000976">
    <property type="term" value="F:transcription cis-regulatory region binding"/>
    <property type="evidence" value="ECO:0007669"/>
    <property type="project" value="TreeGrafter"/>
</dbReference>
<dbReference type="GO" id="GO:0006355">
    <property type="term" value="P:regulation of DNA-templated transcription"/>
    <property type="evidence" value="ECO:0007669"/>
    <property type="project" value="InterPro"/>
</dbReference>
<evidence type="ECO:0000256" key="3">
    <source>
        <dbReference type="ARBA" id="ARBA00022553"/>
    </source>
</evidence>
<dbReference type="PROSITE" id="PS50110">
    <property type="entry name" value="RESPONSE_REGULATORY"/>
    <property type="match status" value="1"/>
</dbReference>
<keyword evidence="15" id="KW-1185">Reference proteome</keyword>
<sequence length="261" mass="29567">MQMSHEVFRIPLRTGSVPSALVEPRRKHVILVDEDRHSREFLRDYLSSHAFDVSPASDAATLDRLLASRHVDLFIVGLQRDGDPALRLLRDLRIRSAAPIIVTGDLDEEADTVLLLELGADDYLAKPFGLRELLARIRANIRRAERPATLGPRPDSLRYEFGGWELHMRSRRLLAPSGLSVRVTTGEFNLLTAFLQAPQQVLSRERLIHASRIHDEEVFDRSIDVVVMRLRRKLAVHMPGAVLIATERGVGYLFTLQVHLI</sequence>
<evidence type="ECO:0000256" key="9">
    <source>
        <dbReference type="ARBA" id="ARBA00067337"/>
    </source>
</evidence>
<reference evidence="14" key="1">
    <citation type="journal article" date="2014" name="Int. J. Syst. Evol. Microbiol.">
        <title>Complete genome sequence of Corynebacterium casei LMG S-19264T (=DSM 44701T), isolated from a smear-ripened cheese.</title>
        <authorList>
            <consortium name="US DOE Joint Genome Institute (JGI-PGF)"/>
            <person name="Walter F."/>
            <person name="Albersmeier A."/>
            <person name="Kalinowski J."/>
            <person name="Ruckert C."/>
        </authorList>
    </citation>
    <scope>NUCLEOTIDE SEQUENCE</scope>
    <source>
        <strain evidence="14">CGMCC 1.15493</strain>
    </source>
</reference>
<accession>A0A917DCP6</accession>
<gene>
    <name evidence="14" type="primary">virG</name>
    <name evidence="14" type="ORF">GCM10011335_35540</name>
</gene>
<dbReference type="CDD" id="cd00383">
    <property type="entry name" value="trans_reg_C"/>
    <property type="match status" value="1"/>
</dbReference>
<dbReference type="InterPro" id="IPR039420">
    <property type="entry name" value="WalR-like"/>
</dbReference>
<evidence type="ECO:0000256" key="11">
    <source>
        <dbReference type="PROSITE-ProRule" id="PRU01091"/>
    </source>
</evidence>
<dbReference type="Gene3D" id="1.10.10.10">
    <property type="entry name" value="Winged helix-like DNA-binding domain superfamily/Winged helix DNA-binding domain"/>
    <property type="match status" value="1"/>
</dbReference>
<evidence type="ECO:0000256" key="8">
    <source>
        <dbReference type="ARBA" id="ARBA00023163"/>
    </source>
</evidence>
<evidence type="ECO:0000256" key="5">
    <source>
        <dbReference type="ARBA" id="ARBA00023015"/>
    </source>
</evidence>
<feature type="DNA-binding region" description="OmpR/PhoB-type" evidence="11">
    <location>
        <begin position="156"/>
        <end position="256"/>
    </location>
</feature>
<dbReference type="FunFam" id="1.10.10.10:FF:000099">
    <property type="entry name" value="Two-component system response regulator TorR"/>
    <property type="match status" value="1"/>
</dbReference>
<feature type="domain" description="OmpR/PhoB-type" evidence="13">
    <location>
        <begin position="156"/>
        <end position="256"/>
    </location>
</feature>
<evidence type="ECO:0000256" key="10">
    <source>
        <dbReference type="PROSITE-ProRule" id="PRU00169"/>
    </source>
</evidence>
<dbReference type="RefSeq" id="WP_244640295.1">
    <property type="nucleotide sequence ID" value="NZ_BMJJ01000009.1"/>
</dbReference>
<dbReference type="Gene3D" id="6.10.250.690">
    <property type="match status" value="1"/>
</dbReference>
<keyword evidence="3" id="KW-0597">Phosphoprotein</keyword>
<dbReference type="SMART" id="SM00448">
    <property type="entry name" value="REC"/>
    <property type="match status" value="1"/>
</dbReference>
<keyword evidence="5" id="KW-0805">Transcription regulation</keyword>
<dbReference type="Proteomes" id="UP000613160">
    <property type="component" value="Unassembled WGS sequence"/>
</dbReference>
<name>A0A917DCP6_9HYPH</name>
<protein>
    <recommendedName>
        <fullName evidence="9">Regulatory protein VirG</fullName>
    </recommendedName>
</protein>
<evidence type="ECO:0000313" key="14">
    <source>
        <dbReference type="EMBL" id="GGD29289.1"/>
    </source>
</evidence>
<dbReference type="InterPro" id="IPR011006">
    <property type="entry name" value="CheY-like_superfamily"/>
</dbReference>
<dbReference type="InterPro" id="IPR001867">
    <property type="entry name" value="OmpR/PhoB-type_DNA-bd"/>
</dbReference>
<keyword evidence="2" id="KW-0963">Cytoplasm</keyword>
<dbReference type="GO" id="GO:0005829">
    <property type="term" value="C:cytosol"/>
    <property type="evidence" value="ECO:0007669"/>
    <property type="project" value="TreeGrafter"/>
</dbReference>
<dbReference type="SMART" id="SM00862">
    <property type="entry name" value="Trans_reg_C"/>
    <property type="match status" value="1"/>
</dbReference>
<dbReference type="AlphaFoldDB" id="A0A917DCP6"/>
<dbReference type="InterPro" id="IPR001789">
    <property type="entry name" value="Sig_transdc_resp-reg_receiver"/>
</dbReference>
<dbReference type="PANTHER" id="PTHR48111">
    <property type="entry name" value="REGULATOR OF RPOS"/>
    <property type="match status" value="1"/>
</dbReference>
<organism evidence="14 15">
    <name type="scientific">Aureimonas glaciei</name>
    <dbReference type="NCBI Taxonomy" id="1776957"/>
    <lineage>
        <taxon>Bacteria</taxon>
        <taxon>Pseudomonadati</taxon>
        <taxon>Pseudomonadota</taxon>
        <taxon>Alphaproteobacteria</taxon>
        <taxon>Hyphomicrobiales</taxon>
        <taxon>Aurantimonadaceae</taxon>
        <taxon>Aureimonas</taxon>
    </lineage>
</organism>
<dbReference type="Gene3D" id="3.40.50.2300">
    <property type="match status" value="1"/>
</dbReference>
<evidence type="ECO:0000256" key="6">
    <source>
        <dbReference type="ARBA" id="ARBA00023125"/>
    </source>
</evidence>
<keyword evidence="4" id="KW-0902">Two-component regulatory system</keyword>
<feature type="domain" description="Response regulatory" evidence="12">
    <location>
        <begin position="28"/>
        <end position="141"/>
    </location>
</feature>
<evidence type="ECO:0000256" key="7">
    <source>
        <dbReference type="ARBA" id="ARBA00023159"/>
    </source>
</evidence>
<keyword evidence="8" id="KW-0804">Transcription</keyword>
<proteinExistence type="predicted"/>
<dbReference type="PROSITE" id="PS51755">
    <property type="entry name" value="OMPR_PHOB"/>
    <property type="match status" value="1"/>
</dbReference>
<evidence type="ECO:0000259" key="12">
    <source>
        <dbReference type="PROSITE" id="PS50110"/>
    </source>
</evidence>
<reference evidence="14" key="2">
    <citation type="submission" date="2020-09" db="EMBL/GenBank/DDBJ databases">
        <authorList>
            <person name="Sun Q."/>
            <person name="Zhou Y."/>
        </authorList>
    </citation>
    <scope>NUCLEOTIDE SEQUENCE</scope>
    <source>
        <strain evidence="14">CGMCC 1.15493</strain>
    </source>
</reference>
<dbReference type="SUPFAM" id="SSF46894">
    <property type="entry name" value="C-terminal effector domain of the bipartite response regulators"/>
    <property type="match status" value="1"/>
</dbReference>
<dbReference type="PANTHER" id="PTHR48111:SF4">
    <property type="entry name" value="DNA-BINDING DUAL TRANSCRIPTIONAL REGULATOR OMPR"/>
    <property type="match status" value="1"/>
</dbReference>
<dbReference type="Pfam" id="PF00486">
    <property type="entry name" value="Trans_reg_C"/>
    <property type="match status" value="1"/>
</dbReference>
<evidence type="ECO:0000256" key="4">
    <source>
        <dbReference type="ARBA" id="ARBA00023012"/>
    </source>
</evidence>
<comment type="caution">
    <text evidence="14">The sequence shown here is derived from an EMBL/GenBank/DDBJ whole genome shotgun (WGS) entry which is preliminary data.</text>
</comment>
<dbReference type="EMBL" id="BMJJ01000009">
    <property type="protein sequence ID" value="GGD29289.1"/>
    <property type="molecule type" value="Genomic_DNA"/>
</dbReference>
<evidence type="ECO:0000259" key="13">
    <source>
        <dbReference type="PROSITE" id="PS51755"/>
    </source>
</evidence>
<dbReference type="GO" id="GO:0032993">
    <property type="term" value="C:protein-DNA complex"/>
    <property type="evidence" value="ECO:0007669"/>
    <property type="project" value="TreeGrafter"/>
</dbReference>
<evidence type="ECO:0000256" key="1">
    <source>
        <dbReference type="ARBA" id="ARBA00004496"/>
    </source>
</evidence>
<keyword evidence="6 11" id="KW-0238">DNA-binding</keyword>
<dbReference type="InterPro" id="IPR016032">
    <property type="entry name" value="Sig_transdc_resp-reg_C-effctor"/>
</dbReference>